<name>A0ABS2QVJ5_9BACI</name>
<evidence type="ECO:0008006" key="3">
    <source>
        <dbReference type="Google" id="ProtNLM"/>
    </source>
</evidence>
<dbReference type="Pfam" id="PF11553">
    <property type="entry name" value="DUF3231"/>
    <property type="match status" value="1"/>
</dbReference>
<protein>
    <recommendedName>
        <fullName evidence="3">DUF3231 family protein</fullName>
    </recommendedName>
</protein>
<dbReference type="Gene3D" id="1.20.1260.10">
    <property type="match status" value="1"/>
</dbReference>
<comment type="caution">
    <text evidence="1">The sequence shown here is derived from an EMBL/GenBank/DDBJ whole genome shotgun (WGS) entry which is preliminary data.</text>
</comment>
<gene>
    <name evidence="1" type="ORF">JOC83_002360</name>
</gene>
<reference evidence="1 2" key="1">
    <citation type="submission" date="2021-01" db="EMBL/GenBank/DDBJ databases">
        <title>Genomic Encyclopedia of Type Strains, Phase IV (KMG-IV): sequencing the most valuable type-strain genomes for metagenomic binning, comparative biology and taxonomic classification.</title>
        <authorList>
            <person name="Goeker M."/>
        </authorList>
    </citation>
    <scope>NUCLEOTIDE SEQUENCE [LARGE SCALE GENOMIC DNA]</scope>
    <source>
        <strain evidence="1 2">DSM 104297</strain>
    </source>
</reference>
<evidence type="ECO:0000313" key="1">
    <source>
        <dbReference type="EMBL" id="MBM7703511.1"/>
    </source>
</evidence>
<dbReference type="InterPro" id="IPR012347">
    <property type="entry name" value="Ferritin-like"/>
</dbReference>
<dbReference type="EMBL" id="JAFBFC010000004">
    <property type="protein sequence ID" value="MBM7703511.1"/>
    <property type="molecule type" value="Genomic_DNA"/>
</dbReference>
<proteinExistence type="predicted"/>
<evidence type="ECO:0000313" key="2">
    <source>
        <dbReference type="Proteomes" id="UP000809829"/>
    </source>
</evidence>
<dbReference type="InterPro" id="IPR021617">
    <property type="entry name" value="DUF3231"/>
</dbReference>
<keyword evidence="2" id="KW-1185">Reference proteome</keyword>
<organism evidence="1 2">
    <name type="scientific">Priestia iocasae</name>
    <dbReference type="NCBI Taxonomy" id="2291674"/>
    <lineage>
        <taxon>Bacteria</taxon>
        <taxon>Bacillati</taxon>
        <taxon>Bacillota</taxon>
        <taxon>Bacilli</taxon>
        <taxon>Bacillales</taxon>
        <taxon>Bacillaceae</taxon>
        <taxon>Priestia</taxon>
    </lineage>
</organism>
<accession>A0ABS2QVJ5</accession>
<dbReference type="Proteomes" id="UP000809829">
    <property type="component" value="Unassembled WGS sequence"/>
</dbReference>
<sequence length="180" mass="20211">MPKKIEAFFDYLKTRFDDDPKPRLHIGEAMGCWLYYTALAEEVPVVEAALNSTTDNVLIELLKESQKLADHQMATLKELMLKEGLSLPDTSEHKPKSDPNAVPLGVKATDTEIANLISVKVASNIVMCSTNISQSVRNDIGLMWMRFHSEKAVFGMDVKTKMRAHGWLKMPPYYYPPGAP</sequence>
<dbReference type="RefSeq" id="WP_205187436.1">
    <property type="nucleotide sequence ID" value="NZ_JAFBFC010000004.1"/>
</dbReference>